<evidence type="ECO:0000256" key="1">
    <source>
        <dbReference type="ARBA" id="ARBA00010854"/>
    </source>
</evidence>
<dbReference type="InterPro" id="IPR003759">
    <property type="entry name" value="Cbl-bd_cap"/>
</dbReference>
<keyword evidence="2" id="KW-0479">Metal-binding</keyword>
<dbReference type="GO" id="GO:0050667">
    <property type="term" value="P:homocysteine metabolic process"/>
    <property type="evidence" value="ECO:0007669"/>
    <property type="project" value="TreeGrafter"/>
</dbReference>
<dbReference type="Pfam" id="PF02310">
    <property type="entry name" value="B12-binding"/>
    <property type="match status" value="1"/>
</dbReference>
<dbReference type="InterPro" id="IPR006158">
    <property type="entry name" value="Cobalamin-bd"/>
</dbReference>
<evidence type="ECO:0000256" key="3">
    <source>
        <dbReference type="ARBA" id="ARBA00022737"/>
    </source>
</evidence>
<gene>
    <name evidence="9" type="ORF">SAMN06264941_1882</name>
</gene>
<dbReference type="PANTHER" id="PTHR45833:SF1">
    <property type="entry name" value="METHIONINE SYNTHASE"/>
    <property type="match status" value="1"/>
</dbReference>
<dbReference type="InterPro" id="IPR012741">
    <property type="entry name" value="Corrinoid_p"/>
</dbReference>
<evidence type="ECO:0000256" key="6">
    <source>
        <dbReference type="SAM" id="Phobius"/>
    </source>
</evidence>
<dbReference type="CDD" id="cd02070">
    <property type="entry name" value="corrinoid_protein_B12-BD"/>
    <property type="match status" value="1"/>
</dbReference>
<comment type="similarity">
    <text evidence="1">Belongs to the methylamine corrinoid protein family.</text>
</comment>
<dbReference type="AlphaFoldDB" id="A0A1X7NZW8"/>
<keyword evidence="5" id="KW-0170">Cobalt</keyword>
<dbReference type="NCBIfam" id="TIGR02370">
    <property type="entry name" value="pyl_corrinoid"/>
    <property type="match status" value="1"/>
</dbReference>
<name>A0A1X7NZW8_9EURY</name>
<dbReference type="Gene3D" id="3.40.50.280">
    <property type="entry name" value="Cobalamin-binding domain"/>
    <property type="match status" value="1"/>
</dbReference>
<accession>A0A1X7NZW8</accession>
<dbReference type="GO" id="GO:0046653">
    <property type="term" value="P:tetrahydrofolate metabolic process"/>
    <property type="evidence" value="ECO:0007669"/>
    <property type="project" value="TreeGrafter"/>
</dbReference>
<dbReference type="Gene3D" id="1.10.1240.10">
    <property type="entry name" value="Methionine synthase domain"/>
    <property type="match status" value="1"/>
</dbReference>
<dbReference type="InterPro" id="IPR036594">
    <property type="entry name" value="Meth_synthase_dom"/>
</dbReference>
<keyword evidence="10" id="KW-1185">Reference proteome</keyword>
<evidence type="ECO:0000259" key="8">
    <source>
        <dbReference type="PROSITE" id="PS51337"/>
    </source>
</evidence>
<evidence type="ECO:0000259" key="7">
    <source>
        <dbReference type="PROSITE" id="PS51332"/>
    </source>
</evidence>
<evidence type="ECO:0000256" key="5">
    <source>
        <dbReference type="ARBA" id="ARBA00023285"/>
    </source>
</evidence>
<keyword evidence="3" id="KW-0677">Repeat</keyword>
<dbReference type="PROSITE" id="PS51332">
    <property type="entry name" value="B12_BINDING"/>
    <property type="match status" value="1"/>
</dbReference>
<dbReference type="PROSITE" id="PS51337">
    <property type="entry name" value="B12_BINDING_NTER"/>
    <property type="match status" value="1"/>
</dbReference>
<dbReference type="GO" id="GO:0005829">
    <property type="term" value="C:cytosol"/>
    <property type="evidence" value="ECO:0007669"/>
    <property type="project" value="TreeGrafter"/>
</dbReference>
<proteinExistence type="inferred from homology"/>
<evidence type="ECO:0000256" key="4">
    <source>
        <dbReference type="ARBA" id="ARBA00022994"/>
    </source>
</evidence>
<dbReference type="PANTHER" id="PTHR45833">
    <property type="entry name" value="METHIONINE SYNTHASE"/>
    <property type="match status" value="1"/>
</dbReference>
<dbReference type="EMBL" id="FXBN01000003">
    <property type="protein sequence ID" value="SMH42973.1"/>
    <property type="molecule type" value="Genomic_DNA"/>
</dbReference>
<dbReference type="SMART" id="SM01018">
    <property type="entry name" value="B12-binding_2"/>
    <property type="match status" value="1"/>
</dbReference>
<evidence type="ECO:0000256" key="2">
    <source>
        <dbReference type="ARBA" id="ARBA00022723"/>
    </source>
</evidence>
<keyword evidence="6" id="KW-0472">Membrane</keyword>
<dbReference type="InterPro" id="IPR050554">
    <property type="entry name" value="Met_Synthase/Corrinoid"/>
</dbReference>
<feature type="transmembrane region" description="Helical" evidence="6">
    <location>
        <begin position="12"/>
        <end position="30"/>
    </location>
</feature>
<feature type="domain" description="B12-binding" evidence="7">
    <location>
        <begin position="127"/>
        <end position="252"/>
    </location>
</feature>
<reference evidence="10" key="1">
    <citation type="submission" date="2017-04" db="EMBL/GenBank/DDBJ databases">
        <authorList>
            <person name="Varghese N."/>
            <person name="Submissions S."/>
        </authorList>
    </citation>
    <scope>NUCLEOTIDE SEQUENCE [LARGE SCALE GENOMIC DNA]</scope>
    <source>
        <strain evidence="10">FDF-1</strain>
    </source>
</reference>
<dbReference type="InterPro" id="IPR036724">
    <property type="entry name" value="Cobalamin-bd_sf"/>
</dbReference>
<dbReference type="Proteomes" id="UP000193969">
    <property type="component" value="Unassembled WGS sequence"/>
</dbReference>
<dbReference type="FunFam" id="1.10.1240.10:FF:000004">
    <property type="entry name" value="Monomethylamine methyltransferase corrinoid protein"/>
    <property type="match status" value="1"/>
</dbReference>
<dbReference type="GO" id="GO:0031419">
    <property type="term" value="F:cobalamin binding"/>
    <property type="evidence" value="ECO:0007669"/>
    <property type="project" value="InterPro"/>
</dbReference>
<evidence type="ECO:0000313" key="9">
    <source>
        <dbReference type="EMBL" id="SMH42973.1"/>
    </source>
</evidence>
<organism evidence="9 10">
    <name type="scientific">Methanohalophilus portucalensis FDF-1</name>
    <dbReference type="NCBI Taxonomy" id="523843"/>
    <lineage>
        <taxon>Archaea</taxon>
        <taxon>Methanobacteriati</taxon>
        <taxon>Methanobacteriota</taxon>
        <taxon>Stenosarchaea group</taxon>
        <taxon>Methanomicrobia</taxon>
        <taxon>Methanosarcinales</taxon>
        <taxon>Methanosarcinaceae</taxon>
        <taxon>Methanohalophilus</taxon>
    </lineage>
</organism>
<dbReference type="GO" id="GO:0015948">
    <property type="term" value="P:methanogenesis"/>
    <property type="evidence" value="ECO:0007669"/>
    <property type="project" value="UniProtKB-KW"/>
</dbReference>
<feature type="domain" description="B12-binding N-terminal" evidence="8">
    <location>
        <begin position="32"/>
        <end position="126"/>
    </location>
</feature>
<dbReference type="SUPFAM" id="SSF47644">
    <property type="entry name" value="Methionine synthase domain"/>
    <property type="match status" value="1"/>
</dbReference>
<sequence length="252" mass="27186">MKNRGRLGYIKLLFKFIVTAAYDMTAVVQLDIGDLMGKQEMYDKLRDAIVNQDINGAGPLVQEALDAGLTPFEIINDGLSVGMKIIGDKFEAAEVYLPQIMMSAKAMKAAMEILDPILAEDETSESVGTCIKFVQEGDIHDIGHRLVATMLGANGFTVIDMGVDVPNDKVIEEVAAHKGEKLMLSGSALMTTSMLGQKDVMRLLDEEGLRDSVKVMFGGAPVTDSWIKEIGADATAENAAEAANVALELMKK</sequence>
<dbReference type="SUPFAM" id="SSF52242">
    <property type="entry name" value="Cobalamin (vitamin B12)-binding domain"/>
    <property type="match status" value="1"/>
</dbReference>
<keyword evidence="6" id="KW-0812">Transmembrane</keyword>
<keyword evidence="6" id="KW-1133">Transmembrane helix</keyword>
<protein>
    <submittedName>
        <fullName evidence="9">Monomethylamine corrinoid protein</fullName>
    </submittedName>
</protein>
<evidence type="ECO:0000313" key="10">
    <source>
        <dbReference type="Proteomes" id="UP000193969"/>
    </source>
</evidence>
<dbReference type="GO" id="GO:0050897">
    <property type="term" value="F:cobalt ion binding"/>
    <property type="evidence" value="ECO:0007669"/>
    <property type="project" value="InterPro"/>
</dbReference>
<keyword evidence="4" id="KW-0484">Methanogenesis</keyword>
<dbReference type="Pfam" id="PF02607">
    <property type="entry name" value="B12-binding_2"/>
    <property type="match status" value="1"/>
</dbReference>
<dbReference type="GO" id="GO:0008705">
    <property type="term" value="F:methionine synthase activity"/>
    <property type="evidence" value="ECO:0007669"/>
    <property type="project" value="TreeGrafter"/>
</dbReference>